<dbReference type="PRINTS" id="PR00344">
    <property type="entry name" value="BCTRLSENSOR"/>
</dbReference>
<dbReference type="EMBL" id="CP008874">
    <property type="protein sequence ID" value="AKH98407.1"/>
    <property type="molecule type" value="Genomic_DNA"/>
</dbReference>
<dbReference type="KEGG" id="hsu:HLASF_1937"/>
<evidence type="ECO:0000259" key="7">
    <source>
        <dbReference type="PROSITE" id="PS50109"/>
    </source>
</evidence>
<dbReference type="Pfam" id="PF01590">
    <property type="entry name" value="GAF"/>
    <property type="match status" value="1"/>
</dbReference>
<dbReference type="PATRIC" id="fig|1604004.4.peg.2031"/>
<protein>
    <recommendedName>
        <fullName evidence="2">histidine kinase</fullName>
        <ecNumber evidence="2">2.7.13.3</ecNumber>
    </recommendedName>
</protein>
<dbReference type="InterPro" id="IPR029016">
    <property type="entry name" value="GAF-like_dom_sf"/>
</dbReference>
<reference evidence="9 10" key="3">
    <citation type="journal article" date="2016" name="Stand. Genomic Sci.">
        <title>Complete genome sequence of 'Halanaeroarchaeum sulfurireducens' M27-SA2, a sulfur-reducing and acetate-oxidizing haloarchaeon from the deep-sea hypersaline anoxic lake Medee.</title>
        <authorList>
            <person name="Messina E."/>
            <person name="Sorokin D.Y."/>
            <person name="Kublanov I.V."/>
            <person name="Toshchakov S."/>
            <person name="Lopatina A."/>
            <person name="Arcadi E."/>
            <person name="Smedile F."/>
            <person name="La Spada G."/>
            <person name="La Cono V."/>
            <person name="Yakimov M.M."/>
        </authorList>
    </citation>
    <scope>NUCLEOTIDE SEQUENCE [LARGE SCALE GENOMIC DNA]</scope>
    <source>
        <strain evidence="9 10">M27-SA2</strain>
    </source>
</reference>
<dbReference type="InterPro" id="IPR050980">
    <property type="entry name" value="2C_sensor_his_kinase"/>
</dbReference>
<dbReference type="GeneID" id="26011256"/>
<keyword evidence="11" id="KW-1185">Reference proteome</keyword>
<dbReference type="PANTHER" id="PTHR44936">
    <property type="entry name" value="SENSOR PROTEIN CREC"/>
    <property type="match status" value="1"/>
</dbReference>
<evidence type="ECO:0000256" key="3">
    <source>
        <dbReference type="ARBA" id="ARBA00022679"/>
    </source>
</evidence>
<dbReference type="HOGENOM" id="CLU_000445_114_58_2"/>
<organism evidence="8 11">
    <name type="scientific">Halanaeroarchaeum sulfurireducens</name>
    <dbReference type="NCBI Taxonomy" id="1604004"/>
    <lineage>
        <taxon>Archaea</taxon>
        <taxon>Methanobacteriati</taxon>
        <taxon>Methanobacteriota</taxon>
        <taxon>Stenosarchaea group</taxon>
        <taxon>Halobacteria</taxon>
        <taxon>Halobacteriales</taxon>
        <taxon>Halobacteriaceae</taxon>
        <taxon>Halanaeroarchaeum</taxon>
    </lineage>
</organism>
<dbReference type="Gene3D" id="3.30.450.40">
    <property type="match status" value="1"/>
</dbReference>
<dbReference type="InterPro" id="IPR003018">
    <property type="entry name" value="GAF"/>
</dbReference>
<dbReference type="InterPro" id="IPR004358">
    <property type="entry name" value="Sig_transdc_His_kin-like_C"/>
</dbReference>
<dbReference type="EMBL" id="CP011564">
    <property type="protein sequence ID" value="ALG82801.1"/>
    <property type="molecule type" value="Genomic_DNA"/>
</dbReference>
<proteinExistence type="predicted"/>
<evidence type="ECO:0000313" key="9">
    <source>
        <dbReference type="EMBL" id="ALG82801.1"/>
    </source>
</evidence>
<evidence type="ECO:0000256" key="1">
    <source>
        <dbReference type="ARBA" id="ARBA00000085"/>
    </source>
</evidence>
<keyword evidence="6" id="KW-0067">ATP-binding</keyword>
<dbReference type="OrthoDB" id="327291at2157"/>
<dbReference type="GO" id="GO:0005524">
    <property type="term" value="F:ATP binding"/>
    <property type="evidence" value="ECO:0007669"/>
    <property type="project" value="UniProtKB-KW"/>
</dbReference>
<evidence type="ECO:0000313" key="10">
    <source>
        <dbReference type="Proteomes" id="UP000060390"/>
    </source>
</evidence>
<dbReference type="EC" id="2.7.13.3" evidence="2"/>
<evidence type="ECO:0000256" key="5">
    <source>
        <dbReference type="ARBA" id="ARBA00022777"/>
    </source>
</evidence>
<dbReference type="SUPFAM" id="SSF55781">
    <property type="entry name" value="GAF domain-like"/>
    <property type="match status" value="1"/>
</dbReference>
<sequence length="396" mass="43014">MTAESGPSSGLKARRKLYDLMRKSLSRTELMDQILDIGAEYLGANHGFVSDIDVSDNRWEIIASTDGPDGPYPEGLVEELGTTLCRHTIDQGEPLALHDVPGQGFEDDIAYQRHGMDLYHGAAIRVRDEIFGTICFVSGESRDEPFTETEVWFVELAAQLLGQALERTHHERQILNRERLIDVLNRVLRHNLRNDMNVIIGSADLIEEQTTGENQTLAAQISETGQNLMELAETARNLEELCRSVPVPRPMDIRPLVDAAVAGVKADQPDASISVTGPDEIVALAAPQLESAVKELLENAANDGGTNPHIEVTIEREDSVALVTVTDSGSGLPDAERMMLESGEESAVEHGSGLGLFLVHWIVTNLDGNIDVVTSDGGSSITIQLPTARIAPVTNS</sequence>
<dbReference type="PROSITE" id="PS50109">
    <property type="entry name" value="HIS_KIN"/>
    <property type="match status" value="1"/>
</dbReference>
<accession>A0A0F7PCI3</accession>
<dbReference type="SMART" id="SM00387">
    <property type="entry name" value="HATPase_c"/>
    <property type="match status" value="1"/>
</dbReference>
<gene>
    <name evidence="9" type="ORF">HLASA_1923</name>
    <name evidence="8" type="ORF">HLASF_1937</name>
</gene>
<evidence type="ECO:0000256" key="4">
    <source>
        <dbReference type="ARBA" id="ARBA00022741"/>
    </source>
</evidence>
<comment type="catalytic activity">
    <reaction evidence="1">
        <text>ATP + protein L-histidine = ADP + protein N-phospho-L-histidine.</text>
        <dbReference type="EC" id="2.7.13.3"/>
    </reaction>
</comment>
<dbReference type="InterPro" id="IPR003594">
    <property type="entry name" value="HATPase_dom"/>
</dbReference>
<dbReference type="PANTHER" id="PTHR44936:SF10">
    <property type="entry name" value="SENSOR PROTEIN RSTB"/>
    <property type="match status" value="1"/>
</dbReference>
<dbReference type="KEGG" id="hsf:HLASA_1923"/>
<reference evidence="8 11" key="1">
    <citation type="journal article" date="2015" name="ISME J.">
        <title>Elemental sulfur and acetate can support life of a novel strictly anaerobic haloarchaeon.</title>
        <authorList>
            <person name="Sorokin D.Y."/>
            <person name="Kublanov I.V."/>
            <person name="Gavrilov S.N."/>
            <person name="Rojo D."/>
            <person name="Roman P."/>
            <person name="Golyshin P.N."/>
            <person name="Slepak V.Z."/>
            <person name="Smedile F."/>
            <person name="Ferrer M."/>
            <person name="Messina E."/>
            <person name="La Cono V."/>
            <person name="Yakimov M.M."/>
        </authorList>
    </citation>
    <scope>NUCLEOTIDE SEQUENCE [LARGE SCALE GENOMIC DNA]</scope>
    <source>
        <strain evidence="8 11">HSR2</strain>
    </source>
</reference>
<dbReference type="RefSeq" id="WP_079977838.1">
    <property type="nucleotide sequence ID" value="NZ_CP008874.1"/>
</dbReference>
<feature type="domain" description="Histidine kinase" evidence="7">
    <location>
        <begin position="187"/>
        <end position="389"/>
    </location>
</feature>
<dbReference type="InterPro" id="IPR036890">
    <property type="entry name" value="HATPase_C_sf"/>
</dbReference>
<dbReference type="Pfam" id="PF02518">
    <property type="entry name" value="HATPase_c"/>
    <property type="match status" value="1"/>
</dbReference>
<evidence type="ECO:0000313" key="11">
    <source>
        <dbReference type="Proteomes" id="UP000069906"/>
    </source>
</evidence>
<dbReference type="STRING" id="1604004.HLASA_1923"/>
<dbReference type="SUPFAM" id="SSF55874">
    <property type="entry name" value="ATPase domain of HSP90 chaperone/DNA topoisomerase II/histidine kinase"/>
    <property type="match status" value="1"/>
</dbReference>
<name>A0A0F7PCI3_9EURY</name>
<evidence type="ECO:0000313" key="8">
    <source>
        <dbReference type="EMBL" id="AKH98407.1"/>
    </source>
</evidence>
<keyword evidence="3" id="KW-0808">Transferase</keyword>
<keyword evidence="4" id="KW-0547">Nucleotide-binding</keyword>
<evidence type="ECO:0000256" key="2">
    <source>
        <dbReference type="ARBA" id="ARBA00012438"/>
    </source>
</evidence>
<dbReference type="SMART" id="SM00065">
    <property type="entry name" value="GAF"/>
    <property type="match status" value="1"/>
</dbReference>
<dbReference type="GO" id="GO:0004673">
    <property type="term" value="F:protein histidine kinase activity"/>
    <property type="evidence" value="ECO:0007669"/>
    <property type="project" value="UniProtKB-EC"/>
</dbReference>
<keyword evidence="5 8" id="KW-0418">Kinase</keyword>
<dbReference type="InterPro" id="IPR005467">
    <property type="entry name" value="His_kinase_dom"/>
</dbReference>
<dbReference type="Proteomes" id="UP000069906">
    <property type="component" value="Chromosome"/>
</dbReference>
<dbReference type="Proteomes" id="UP000060390">
    <property type="component" value="Chromosome"/>
</dbReference>
<dbReference type="AlphaFoldDB" id="A0A0F7PCI3"/>
<dbReference type="Gene3D" id="3.30.565.10">
    <property type="entry name" value="Histidine kinase-like ATPase, C-terminal domain"/>
    <property type="match status" value="1"/>
</dbReference>
<reference evidence="10" key="2">
    <citation type="submission" date="2015-05" db="EMBL/GenBank/DDBJ databases">
        <title>Complete genome sequence of Halanaeroarchaeum sulfurireducens type strain M27-SA2, a sulfate-reducer haloarchaeon from marine anoxic lake Medee.</title>
        <authorList>
            <person name="Messina E."/>
            <person name="Kublanov I.V."/>
            <person name="Toshchakov S."/>
            <person name="Arcadi E."/>
            <person name="La Spada G."/>
            <person name="La Cono V."/>
            <person name="Yakimov M.M."/>
        </authorList>
    </citation>
    <scope>NUCLEOTIDE SEQUENCE [LARGE SCALE GENOMIC DNA]</scope>
    <source>
        <strain evidence="10">M27-SA2</strain>
    </source>
</reference>
<evidence type="ECO:0000256" key="6">
    <source>
        <dbReference type="ARBA" id="ARBA00022840"/>
    </source>
</evidence>